<sequence>MSCNHCTTKFSFFHKELGCSNCGLSFCNKCLKQKSRIPSKGPSEFAVCRTCYTKLSAGSSQSQNIIVPPDAYLKLACKFLKTHILSALTYRRLESLENPSQPPITVYKNDKLSSLRSGLSPVDQKILDRLEKLKDEKGRGPPPSEGELRRRLANLKGTNDYVEGPSKPMLTTDMRTDQQKADGLLEQFMNERDIELAHNPQEKIEARLASLREKGVRPNEGPYISNLHDSGSSSEEEIDRISKKIMDVVALEKKYSTRHPSSDNCEDDNVDGKTSPELPWCVLCNNDAKYRCLDCGSDLYCAICNKEVHKNWGETDHRVINFQSK</sequence>
<evidence type="ECO:0000256" key="1">
    <source>
        <dbReference type="ARBA" id="ARBA00022723"/>
    </source>
</evidence>
<gene>
    <name evidence="6" type="ORF">AMK59_4736</name>
</gene>
<dbReference type="GO" id="GO:0008270">
    <property type="term" value="F:zinc ion binding"/>
    <property type="evidence" value="ECO:0007669"/>
    <property type="project" value="UniProtKB-KW"/>
</dbReference>
<protein>
    <recommendedName>
        <fullName evidence="5">FYVE-type domain-containing protein</fullName>
    </recommendedName>
</protein>
<evidence type="ECO:0000313" key="7">
    <source>
        <dbReference type="Proteomes" id="UP000051574"/>
    </source>
</evidence>
<dbReference type="GO" id="GO:0032266">
    <property type="term" value="F:phosphatidylinositol-3-phosphate binding"/>
    <property type="evidence" value="ECO:0007669"/>
    <property type="project" value="TreeGrafter"/>
</dbReference>
<dbReference type="InterPro" id="IPR000306">
    <property type="entry name" value="Znf_FYVE"/>
</dbReference>
<dbReference type="OrthoDB" id="5407799at2759"/>
<dbReference type="SUPFAM" id="SSF57845">
    <property type="entry name" value="B-box zinc-binding domain"/>
    <property type="match status" value="1"/>
</dbReference>
<keyword evidence="7" id="KW-1185">Reference proteome</keyword>
<evidence type="ECO:0000256" key="3">
    <source>
        <dbReference type="ARBA" id="ARBA00022833"/>
    </source>
</evidence>
<feature type="domain" description="FYVE-type" evidence="5">
    <location>
        <begin position="1"/>
        <end position="56"/>
    </location>
</feature>
<dbReference type="SUPFAM" id="SSF57903">
    <property type="entry name" value="FYVE/PHD zinc finger"/>
    <property type="match status" value="1"/>
</dbReference>
<name>A0A0T6B8E6_9SCAR</name>
<dbReference type="Proteomes" id="UP000051574">
    <property type="component" value="Unassembled WGS sequence"/>
</dbReference>
<dbReference type="GO" id="GO:0030496">
    <property type="term" value="C:midbody"/>
    <property type="evidence" value="ECO:0007669"/>
    <property type="project" value="TreeGrafter"/>
</dbReference>
<dbReference type="InterPro" id="IPR013083">
    <property type="entry name" value="Znf_RING/FYVE/PHD"/>
</dbReference>
<reference evidence="6 7" key="1">
    <citation type="submission" date="2015-09" db="EMBL/GenBank/DDBJ databases">
        <title>Draft genome of the scarab beetle Oryctes borbonicus.</title>
        <authorList>
            <person name="Meyer J.M."/>
            <person name="Markov G.V."/>
            <person name="Baskaran P."/>
            <person name="Herrmann M."/>
            <person name="Sommer R.J."/>
            <person name="Roedelsperger C."/>
        </authorList>
    </citation>
    <scope>NUCLEOTIDE SEQUENCE [LARGE SCALE GENOMIC DNA]</scope>
    <source>
        <strain evidence="6">OB123</strain>
        <tissue evidence="6">Whole animal</tissue>
    </source>
</reference>
<dbReference type="PANTHER" id="PTHR46603:SF1">
    <property type="entry name" value="ABSCISSION_NOCUT CHECKPOINT REGULATOR"/>
    <property type="match status" value="1"/>
</dbReference>
<comment type="caution">
    <text evidence="6">The sequence shown here is derived from an EMBL/GenBank/DDBJ whole genome shotgun (WGS) entry which is preliminary data.</text>
</comment>
<dbReference type="Pfam" id="PF01363">
    <property type="entry name" value="FYVE"/>
    <property type="match status" value="1"/>
</dbReference>
<dbReference type="SMART" id="SM00064">
    <property type="entry name" value="FYVE"/>
    <property type="match status" value="1"/>
</dbReference>
<dbReference type="GO" id="GO:0032154">
    <property type="term" value="C:cleavage furrow"/>
    <property type="evidence" value="ECO:0007669"/>
    <property type="project" value="TreeGrafter"/>
</dbReference>
<accession>A0A0T6B8E6</accession>
<dbReference type="InterPro" id="IPR011011">
    <property type="entry name" value="Znf_FYVE_PHD"/>
</dbReference>
<dbReference type="Pfam" id="PF22586">
    <property type="entry name" value="ANCHR-like_BBOX"/>
    <property type="match status" value="1"/>
</dbReference>
<dbReference type="FunFam" id="3.30.40.10:FF:000879">
    <property type="entry name" value="abscission/NoCut checkpoint regulator"/>
    <property type="match status" value="1"/>
</dbReference>
<evidence type="ECO:0000313" key="6">
    <source>
        <dbReference type="EMBL" id="KRT83601.1"/>
    </source>
</evidence>
<keyword evidence="3" id="KW-0862">Zinc</keyword>
<dbReference type="PROSITE" id="PS50178">
    <property type="entry name" value="ZF_FYVE"/>
    <property type="match status" value="1"/>
</dbReference>
<dbReference type="GO" id="GO:0044878">
    <property type="term" value="P:mitotic cytokinesis checkpoint signaling"/>
    <property type="evidence" value="ECO:0007669"/>
    <property type="project" value="TreeGrafter"/>
</dbReference>
<dbReference type="AlphaFoldDB" id="A0A0T6B8E6"/>
<dbReference type="GO" id="GO:0009838">
    <property type="term" value="P:abscission"/>
    <property type="evidence" value="ECO:0007669"/>
    <property type="project" value="TreeGrafter"/>
</dbReference>
<dbReference type="EMBL" id="LJIG01009177">
    <property type="protein sequence ID" value="KRT83601.1"/>
    <property type="molecule type" value="Genomic_DNA"/>
</dbReference>
<evidence type="ECO:0000259" key="5">
    <source>
        <dbReference type="PROSITE" id="PS50178"/>
    </source>
</evidence>
<keyword evidence="2 4" id="KW-0863">Zinc-finger</keyword>
<keyword evidence="1" id="KW-0479">Metal-binding</keyword>
<dbReference type="GO" id="GO:0005813">
    <property type="term" value="C:centrosome"/>
    <property type="evidence" value="ECO:0007669"/>
    <property type="project" value="TreeGrafter"/>
</dbReference>
<evidence type="ECO:0000256" key="2">
    <source>
        <dbReference type="ARBA" id="ARBA00022771"/>
    </source>
</evidence>
<dbReference type="PANTHER" id="PTHR46603">
    <property type="entry name" value="ABSCISSION/NOCUT CHECKPOINT REGULATOR"/>
    <property type="match status" value="1"/>
</dbReference>
<evidence type="ECO:0000256" key="4">
    <source>
        <dbReference type="PROSITE-ProRule" id="PRU00091"/>
    </source>
</evidence>
<dbReference type="InterPro" id="IPR017455">
    <property type="entry name" value="Znf_FYVE-rel"/>
</dbReference>
<organism evidence="6 7">
    <name type="scientific">Oryctes borbonicus</name>
    <dbReference type="NCBI Taxonomy" id="1629725"/>
    <lineage>
        <taxon>Eukaryota</taxon>
        <taxon>Metazoa</taxon>
        <taxon>Ecdysozoa</taxon>
        <taxon>Arthropoda</taxon>
        <taxon>Hexapoda</taxon>
        <taxon>Insecta</taxon>
        <taxon>Pterygota</taxon>
        <taxon>Neoptera</taxon>
        <taxon>Endopterygota</taxon>
        <taxon>Coleoptera</taxon>
        <taxon>Polyphaga</taxon>
        <taxon>Scarabaeiformia</taxon>
        <taxon>Scarabaeidae</taxon>
        <taxon>Dynastinae</taxon>
        <taxon>Oryctes</taxon>
    </lineage>
</organism>
<dbReference type="Gene3D" id="3.30.40.10">
    <property type="entry name" value="Zinc/RING finger domain, C3HC4 (zinc finger)"/>
    <property type="match status" value="1"/>
</dbReference>
<proteinExistence type="predicted"/>